<dbReference type="SMART" id="SM00220">
    <property type="entry name" value="S_TKc"/>
    <property type="match status" value="1"/>
</dbReference>
<dbReference type="FunFam" id="2.60.120.430:FF:000007">
    <property type="entry name" value="FERONIA receptor-like kinase"/>
    <property type="match status" value="1"/>
</dbReference>
<organism evidence="15 16">
    <name type="scientific">Carya illinoinensis</name>
    <name type="common">Pecan</name>
    <dbReference type="NCBI Taxonomy" id="32201"/>
    <lineage>
        <taxon>Eukaryota</taxon>
        <taxon>Viridiplantae</taxon>
        <taxon>Streptophyta</taxon>
        <taxon>Embryophyta</taxon>
        <taxon>Tracheophyta</taxon>
        <taxon>Spermatophyta</taxon>
        <taxon>Magnoliopsida</taxon>
        <taxon>eudicotyledons</taxon>
        <taxon>Gunneridae</taxon>
        <taxon>Pentapetalae</taxon>
        <taxon>rosids</taxon>
        <taxon>fabids</taxon>
        <taxon>Fagales</taxon>
        <taxon>Juglandaceae</taxon>
        <taxon>Carya</taxon>
    </lineage>
</organism>
<dbReference type="Pfam" id="PF12819">
    <property type="entry name" value="Malectin_like"/>
    <property type="match status" value="1"/>
</dbReference>
<feature type="transmembrane region" description="Helical" evidence="13">
    <location>
        <begin position="453"/>
        <end position="476"/>
    </location>
</feature>
<keyword evidence="10 13" id="KW-0472">Membrane</keyword>
<evidence type="ECO:0000313" key="15">
    <source>
        <dbReference type="EMBL" id="KAG6720822.1"/>
    </source>
</evidence>
<evidence type="ECO:0000256" key="8">
    <source>
        <dbReference type="ARBA" id="ARBA00022840"/>
    </source>
</evidence>
<evidence type="ECO:0000256" key="4">
    <source>
        <dbReference type="ARBA" id="ARBA00022692"/>
    </source>
</evidence>
<dbReference type="Pfam" id="PF07714">
    <property type="entry name" value="PK_Tyr_Ser-Thr"/>
    <property type="match status" value="1"/>
</dbReference>
<dbReference type="InterPro" id="IPR000719">
    <property type="entry name" value="Prot_kinase_dom"/>
</dbReference>
<dbReference type="InterPro" id="IPR017441">
    <property type="entry name" value="Protein_kinase_ATP_BS"/>
</dbReference>
<dbReference type="InterPro" id="IPR008271">
    <property type="entry name" value="Ser/Thr_kinase_AS"/>
</dbReference>
<gene>
    <name evidence="15" type="ORF">I3842_03G081300</name>
</gene>
<dbReference type="FunFam" id="3.30.200.20:FF:000645">
    <property type="entry name" value="Receptor-like protein kinase FERONIA"/>
    <property type="match status" value="1"/>
</dbReference>
<evidence type="ECO:0000256" key="9">
    <source>
        <dbReference type="ARBA" id="ARBA00022989"/>
    </source>
</evidence>
<dbReference type="GO" id="GO:0010038">
    <property type="term" value="P:response to metal ion"/>
    <property type="evidence" value="ECO:0007669"/>
    <property type="project" value="UniProtKB-ARBA"/>
</dbReference>
<proteinExistence type="predicted"/>
<evidence type="ECO:0000259" key="14">
    <source>
        <dbReference type="PROSITE" id="PS50011"/>
    </source>
</evidence>
<reference evidence="15" key="1">
    <citation type="submission" date="2021-01" db="EMBL/GenBank/DDBJ databases">
        <authorList>
            <person name="Lovell J.T."/>
            <person name="Bentley N."/>
            <person name="Bhattarai G."/>
            <person name="Jenkins J.W."/>
            <person name="Sreedasyam A."/>
            <person name="Alarcon Y."/>
            <person name="Bock C."/>
            <person name="Boston L."/>
            <person name="Carlson J."/>
            <person name="Cervantes K."/>
            <person name="Clermont K."/>
            <person name="Krom N."/>
            <person name="Kubenka K."/>
            <person name="Mamidi S."/>
            <person name="Mattison C."/>
            <person name="Monteros M."/>
            <person name="Pisani C."/>
            <person name="Plott C."/>
            <person name="Rajasekar S."/>
            <person name="Rhein H.S."/>
            <person name="Rohla C."/>
            <person name="Song M."/>
            <person name="Hilaire R.S."/>
            <person name="Shu S."/>
            <person name="Wells L."/>
            <person name="Wang X."/>
            <person name="Webber J."/>
            <person name="Heerema R.J."/>
            <person name="Klein P."/>
            <person name="Conner P."/>
            <person name="Grauke L."/>
            <person name="Grimwood J."/>
            <person name="Schmutz J."/>
            <person name="Randall J.J."/>
        </authorList>
    </citation>
    <scope>NUCLEOTIDE SEQUENCE</scope>
    <source>
        <tissue evidence="15">Leaf</tissue>
    </source>
</reference>
<dbReference type="PROSITE" id="PS50011">
    <property type="entry name" value="PROTEIN_KINASE_DOM"/>
    <property type="match status" value="1"/>
</dbReference>
<sequence length="880" mass="97851">MILCNEVASNNFLPQSSIMHTLVLIYLSLFLFLSCNAVSTTENPQAPYIPTDQLFLDCGSSSSQTFDGRFWKEDSQFSPKSSLPSTATEQSPSVPLIPFTTARIFHSVSTYSFSLSPGPKFLRLYFYSATYPGHDKTNSYFSVMANGFTLLNNFSAFLTVSALGSAKLVNEYIVNVQTNQLNVTFIPSPNSYAFINGIEVVSMPDYLYTDRRENAVTFIDFNAILDNSTALETIYRLNVGGKEVSGTEDTGMFREWNQDEKYVFDVAGTTPFNTRFKIQYTAETPAYTAPEIVYTTFRKMDRNPKVNLKYNLTWVFPVDVGFLYLVRLHFCEIEPEVTESYQLVFTIYINNQTAESQADVMHWSNGRRNIPVYKDYVVRVQNERKGKQDLWLVLHPNMRSQPQYADAFLNGLEIFKLNNSNGVLAGPNPDSLQMTPPPISTGNRASTKPKSNWALIIAIIGGAVSGVALLAILGFLTMRLTKRATALGSAGGYSWRSLLCATTTKSTKTEGSSLPSDLCRCFSFSEIKAATNNFDDILIIGVGGFGNVYKGYVDDGTTRVAIKRLKSGSEQGFHEFVTEIRTLSQLRHLHLVSLIGYCNDDHEMILVYDYMPRGTLGDHLYNTDNPPLPLKQRLEICIGAARGLQYLHTGAKHMIIHRDVKTTNILLDEKWVAKVSDFGLSKTGPTSVSSTQISTEVKGSFGYLDPEYIRLQKLTEKSDVYSFGVVLCEVLSARPPFFRAAEKNKVSLVDWVRECYNGGMLDQIVDPFLKGEITSECLKKFVDLAVSCLLNDGSERPSMNDVVGSLEFALQLQDSGNDIGRGGDTKGPLVQKLGISDSDEMLTSSSEVLETTVFSTKESSTCLMSGVLLVFFELMDGNAR</sequence>
<keyword evidence="6 12" id="KW-0547">Nucleotide-binding</keyword>
<dbReference type="Proteomes" id="UP000811246">
    <property type="component" value="Chromosome 3"/>
</dbReference>
<comment type="subcellular location">
    <subcellularLocation>
        <location evidence="1">Membrane</location>
        <topology evidence="1">Single-pass type I membrane protein</topology>
    </subcellularLocation>
</comment>
<evidence type="ECO:0000256" key="3">
    <source>
        <dbReference type="ARBA" id="ARBA00022679"/>
    </source>
</evidence>
<dbReference type="PROSITE" id="PS00108">
    <property type="entry name" value="PROTEIN_KINASE_ST"/>
    <property type="match status" value="1"/>
</dbReference>
<feature type="domain" description="Protein kinase" evidence="14">
    <location>
        <begin position="534"/>
        <end position="809"/>
    </location>
</feature>
<evidence type="ECO:0000256" key="7">
    <source>
        <dbReference type="ARBA" id="ARBA00022777"/>
    </source>
</evidence>
<dbReference type="InterPro" id="IPR001245">
    <property type="entry name" value="Ser-Thr/Tyr_kinase_cat_dom"/>
</dbReference>
<keyword evidence="9 13" id="KW-1133">Transmembrane helix</keyword>
<dbReference type="GO" id="GO:0004714">
    <property type="term" value="F:transmembrane receptor protein tyrosine kinase activity"/>
    <property type="evidence" value="ECO:0007669"/>
    <property type="project" value="InterPro"/>
</dbReference>
<keyword evidence="5" id="KW-0732">Signal</keyword>
<evidence type="ECO:0000256" key="12">
    <source>
        <dbReference type="PROSITE-ProRule" id="PRU10141"/>
    </source>
</evidence>
<evidence type="ECO:0000256" key="2">
    <source>
        <dbReference type="ARBA" id="ARBA00022527"/>
    </source>
</evidence>
<keyword evidence="11" id="KW-0325">Glycoprotein</keyword>
<feature type="binding site" evidence="12">
    <location>
        <position position="563"/>
    </location>
    <ligand>
        <name>ATP</name>
        <dbReference type="ChEBI" id="CHEBI:30616"/>
    </ligand>
</feature>
<dbReference type="GO" id="GO:0004674">
    <property type="term" value="F:protein serine/threonine kinase activity"/>
    <property type="evidence" value="ECO:0007669"/>
    <property type="project" value="UniProtKB-KW"/>
</dbReference>
<dbReference type="InterPro" id="IPR045272">
    <property type="entry name" value="ANXUR1/2-like"/>
</dbReference>
<dbReference type="CDD" id="cd14066">
    <property type="entry name" value="STKc_IRAK"/>
    <property type="match status" value="1"/>
</dbReference>
<dbReference type="PANTHER" id="PTHR34590:SF5">
    <property type="entry name" value="OS04G0586500 PROTEIN"/>
    <property type="match status" value="1"/>
</dbReference>
<evidence type="ECO:0000256" key="1">
    <source>
        <dbReference type="ARBA" id="ARBA00004479"/>
    </source>
</evidence>
<evidence type="ECO:0000256" key="11">
    <source>
        <dbReference type="ARBA" id="ARBA00023180"/>
    </source>
</evidence>
<keyword evidence="8 12" id="KW-0067">ATP-binding</keyword>
<evidence type="ECO:0000256" key="13">
    <source>
        <dbReference type="SAM" id="Phobius"/>
    </source>
</evidence>
<keyword evidence="3" id="KW-0808">Transferase</keyword>
<dbReference type="InterPro" id="IPR024788">
    <property type="entry name" value="Malectin-like_Carb-bd_dom"/>
</dbReference>
<dbReference type="FunFam" id="2.60.120.430:FF:000003">
    <property type="entry name" value="FERONIA receptor-like kinase"/>
    <property type="match status" value="1"/>
</dbReference>
<keyword evidence="4 13" id="KW-0812">Transmembrane</keyword>
<dbReference type="FunFam" id="1.10.510.10:FF:000252">
    <property type="entry name" value="Receptor-like protein kinase FERONIA"/>
    <property type="match status" value="1"/>
</dbReference>
<accession>A0A922FHE8</accession>
<evidence type="ECO:0000256" key="6">
    <source>
        <dbReference type="ARBA" id="ARBA00022741"/>
    </source>
</evidence>
<dbReference type="PROSITE" id="PS00107">
    <property type="entry name" value="PROTEIN_KINASE_ATP"/>
    <property type="match status" value="1"/>
</dbReference>
<dbReference type="AlphaFoldDB" id="A0A922FHE8"/>
<dbReference type="GO" id="GO:0016020">
    <property type="term" value="C:membrane"/>
    <property type="evidence" value="ECO:0007669"/>
    <property type="project" value="UniProtKB-SubCell"/>
</dbReference>
<name>A0A922FHE8_CARIL</name>
<comment type="caution">
    <text evidence="15">The sequence shown here is derived from an EMBL/GenBank/DDBJ whole genome shotgun (WGS) entry which is preliminary data.</text>
</comment>
<protein>
    <recommendedName>
        <fullName evidence="14">Protein kinase domain-containing protein</fullName>
    </recommendedName>
</protein>
<keyword evidence="2" id="KW-0723">Serine/threonine-protein kinase</keyword>
<dbReference type="GO" id="GO:0005524">
    <property type="term" value="F:ATP binding"/>
    <property type="evidence" value="ECO:0007669"/>
    <property type="project" value="UniProtKB-UniRule"/>
</dbReference>
<keyword evidence="7" id="KW-0418">Kinase</keyword>
<evidence type="ECO:0000313" key="16">
    <source>
        <dbReference type="Proteomes" id="UP000811246"/>
    </source>
</evidence>
<dbReference type="EMBL" id="CM031827">
    <property type="protein sequence ID" value="KAG6720822.1"/>
    <property type="molecule type" value="Genomic_DNA"/>
</dbReference>
<evidence type="ECO:0000256" key="5">
    <source>
        <dbReference type="ARBA" id="ARBA00022729"/>
    </source>
</evidence>
<evidence type="ECO:0000256" key="10">
    <source>
        <dbReference type="ARBA" id="ARBA00023136"/>
    </source>
</evidence>
<dbReference type="PANTHER" id="PTHR34590">
    <property type="entry name" value="OS03G0124300 PROTEIN-RELATED"/>
    <property type="match status" value="1"/>
</dbReference>